<organism evidence="1 2">
    <name type="scientific">Eubacterium ramulus ATCC 29099</name>
    <dbReference type="NCBI Taxonomy" id="1256908"/>
    <lineage>
        <taxon>Bacteria</taxon>
        <taxon>Bacillati</taxon>
        <taxon>Bacillota</taxon>
        <taxon>Clostridia</taxon>
        <taxon>Eubacteriales</taxon>
        <taxon>Eubacteriaceae</taxon>
        <taxon>Eubacterium</taxon>
    </lineage>
</organism>
<dbReference type="Proteomes" id="UP000016608">
    <property type="component" value="Unassembled WGS sequence"/>
</dbReference>
<name>U2PEF0_EUBRA</name>
<protein>
    <submittedName>
        <fullName evidence="1">Uncharacterized protein</fullName>
    </submittedName>
</protein>
<dbReference type="EMBL" id="AWVJ01000174">
    <property type="protein sequence ID" value="ERK42476.1"/>
    <property type="molecule type" value="Genomic_DNA"/>
</dbReference>
<gene>
    <name evidence="1" type="ORF">HMPREF0373_02857</name>
</gene>
<dbReference type="AlphaFoldDB" id="U2PEF0"/>
<sequence>MIGTTKKISYNWYYQTRSQTKNGRYKMMIPCILNDQNAG</sequence>
<proteinExistence type="predicted"/>
<comment type="caution">
    <text evidence="1">The sequence shown here is derived from an EMBL/GenBank/DDBJ whole genome shotgun (WGS) entry which is preliminary data.</text>
</comment>
<evidence type="ECO:0000313" key="1">
    <source>
        <dbReference type="EMBL" id="ERK42476.1"/>
    </source>
</evidence>
<keyword evidence="2" id="KW-1185">Reference proteome</keyword>
<accession>U2PEF0</accession>
<reference evidence="1 2" key="1">
    <citation type="submission" date="2013-06" db="EMBL/GenBank/DDBJ databases">
        <authorList>
            <person name="Weinstock G."/>
            <person name="Sodergren E."/>
            <person name="Lobos E.A."/>
            <person name="Fulton L."/>
            <person name="Fulton R."/>
            <person name="Courtney L."/>
            <person name="Fronick C."/>
            <person name="O'Laughlin M."/>
            <person name="Godfrey J."/>
            <person name="Wilson R.M."/>
            <person name="Miner T."/>
            <person name="Farmer C."/>
            <person name="Delehaunty K."/>
            <person name="Cordes M."/>
            <person name="Minx P."/>
            <person name="Tomlinson C."/>
            <person name="Chen J."/>
            <person name="Wollam A."/>
            <person name="Pepin K.H."/>
            <person name="Bhonagiri V."/>
            <person name="Zhang X."/>
            <person name="Warren W."/>
            <person name="Mitreva M."/>
            <person name="Mardis E.R."/>
            <person name="Wilson R.K."/>
        </authorList>
    </citation>
    <scope>NUCLEOTIDE SEQUENCE [LARGE SCALE GENOMIC DNA]</scope>
    <source>
        <strain evidence="1 2">ATCC 29099</strain>
    </source>
</reference>
<evidence type="ECO:0000313" key="2">
    <source>
        <dbReference type="Proteomes" id="UP000016608"/>
    </source>
</evidence>
<dbReference type="HOGENOM" id="CLU_3309976_0_0_9"/>